<gene>
    <name evidence="1" type="ORF">D5086_013727</name>
</gene>
<protein>
    <submittedName>
        <fullName evidence="1">Uncharacterized protein</fullName>
    </submittedName>
</protein>
<reference evidence="1 2" key="1">
    <citation type="journal article" date="2024" name="Plant Biotechnol. J.">
        <title>Genome and CRISPR/Cas9 system of a widespread forest tree (Populus alba) in the world.</title>
        <authorList>
            <person name="Liu Y.J."/>
            <person name="Jiang P.F."/>
            <person name="Han X.M."/>
            <person name="Li X.Y."/>
            <person name="Wang H.M."/>
            <person name="Wang Y.J."/>
            <person name="Wang X.X."/>
            <person name="Zeng Q.Y."/>
        </authorList>
    </citation>
    <scope>NUCLEOTIDE SEQUENCE [LARGE SCALE GENOMIC DNA]</scope>
    <source>
        <strain evidence="2">cv. PAL-ZL1</strain>
    </source>
</reference>
<evidence type="ECO:0000313" key="1">
    <source>
        <dbReference type="EMBL" id="KAL3586860.1"/>
    </source>
</evidence>
<proteinExistence type="predicted"/>
<accession>A0ACC4C6A4</accession>
<name>A0ACC4C6A4_POPAL</name>
<organism evidence="1 2">
    <name type="scientific">Populus alba</name>
    <name type="common">White poplar</name>
    <dbReference type="NCBI Taxonomy" id="43335"/>
    <lineage>
        <taxon>Eukaryota</taxon>
        <taxon>Viridiplantae</taxon>
        <taxon>Streptophyta</taxon>
        <taxon>Embryophyta</taxon>
        <taxon>Tracheophyta</taxon>
        <taxon>Spermatophyta</taxon>
        <taxon>Magnoliopsida</taxon>
        <taxon>eudicotyledons</taxon>
        <taxon>Gunneridae</taxon>
        <taxon>Pentapetalae</taxon>
        <taxon>rosids</taxon>
        <taxon>fabids</taxon>
        <taxon>Malpighiales</taxon>
        <taxon>Salicaceae</taxon>
        <taxon>Saliceae</taxon>
        <taxon>Populus</taxon>
    </lineage>
</organism>
<evidence type="ECO:0000313" key="2">
    <source>
        <dbReference type="Proteomes" id="UP000309997"/>
    </source>
</evidence>
<keyword evidence="2" id="KW-1185">Reference proteome</keyword>
<sequence>MILIDSMPASITAKEQTVGVPKRADHVVNQLIRLRDISIYSCLKGVAVGNVLRMPSEVSRFFRPGEASDDYRDDDSTGIGCAVLVAGSNGNRNYRHQVIIDL</sequence>
<dbReference type="EMBL" id="RCHU02000006">
    <property type="protein sequence ID" value="KAL3586860.1"/>
    <property type="molecule type" value="Genomic_DNA"/>
</dbReference>
<dbReference type="Proteomes" id="UP000309997">
    <property type="component" value="Unassembled WGS sequence"/>
</dbReference>
<comment type="caution">
    <text evidence="1">The sequence shown here is derived from an EMBL/GenBank/DDBJ whole genome shotgun (WGS) entry which is preliminary data.</text>
</comment>